<feature type="transmembrane region" description="Helical" evidence="8">
    <location>
        <begin position="92"/>
        <end position="113"/>
    </location>
</feature>
<feature type="transmembrane region" description="Helical" evidence="8">
    <location>
        <begin position="5"/>
        <end position="25"/>
    </location>
</feature>
<dbReference type="PANTHER" id="PTHR30472:SF25">
    <property type="entry name" value="ABC TRANSPORTER PERMEASE PROTEIN MJ0876-RELATED"/>
    <property type="match status" value="1"/>
</dbReference>
<dbReference type="GO" id="GO:0005886">
    <property type="term" value="C:plasma membrane"/>
    <property type="evidence" value="ECO:0007669"/>
    <property type="project" value="UniProtKB-SubCell"/>
</dbReference>
<dbReference type="Pfam" id="PF01032">
    <property type="entry name" value="FecCD"/>
    <property type="match status" value="1"/>
</dbReference>
<protein>
    <submittedName>
        <fullName evidence="9">Putative iron compound ABC transporter permease protein</fullName>
    </submittedName>
</protein>
<feature type="transmembrane region" description="Helical" evidence="8">
    <location>
        <begin position="125"/>
        <end position="144"/>
    </location>
</feature>
<feature type="transmembrane region" description="Helical" evidence="8">
    <location>
        <begin position="240"/>
        <end position="272"/>
    </location>
</feature>
<dbReference type="GeneID" id="41278944"/>
<organism evidence="9 10">
    <name type="scientific">Methanococcus maripaludis KA1</name>
    <dbReference type="NCBI Taxonomy" id="637914"/>
    <lineage>
        <taxon>Archaea</taxon>
        <taxon>Methanobacteriati</taxon>
        <taxon>Methanobacteriota</taxon>
        <taxon>Methanomada group</taxon>
        <taxon>Methanococci</taxon>
        <taxon>Methanococcales</taxon>
        <taxon>Methanococcaceae</taxon>
        <taxon>Methanococcus</taxon>
    </lineage>
</organism>
<dbReference type="InterPro" id="IPR037294">
    <property type="entry name" value="ABC_BtuC-like"/>
</dbReference>
<keyword evidence="4" id="KW-1003">Cell membrane</keyword>
<name>A0A2Z5PHB5_METMI</name>
<feature type="transmembrane region" description="Helical" evidence="8">
    <location>
        <begin position="177"/>
        <end position="194"/>
    </location>
</feature>
<dbReference type="KEGG" id="mmak:MMKA1_05280"/>
<evidence type="ECO:0000256" key="5">
    <source>
        <dbReference type="ARBA" id="ARBA00022692"/>
    </source>
</evidence>
<evidence type="ECO:0000256" key="1">
    <source>
        <dbReference type="ARBA" id="ARBA00004651"/>
    </source>
</evidence>
<keyword evidence="3" id="KW-0813">Transport</keyword>
<gene>
    <name evidence="9" type="ORF">MMKA1_05280</name>
</gene>
<dbReference type="InterPro" id="IPR000522">
    <property type="entry name" value="ABC_transptr_permease_BtuC"/>
</dbReference>
<evidence type="ECO:0000256" key="3">
    <source>
        <dbReference type="ARBA" id="ARBA00022448"/>
    </source>
</evidence>
<dbReference type="EMBL" id="AP011526">
    <property type="protein sequence ID" value="BAP60645.1"/>
    <property type="molecule type" value="Genomic_DNA"/>
</dbReference>
<evidence type="ECO:0000256" key="4">
    <source>
        <dbReference type="ARBA" id="ARBA00022475"/>
    </source>
</evidence>
<dbReference type="GO" id="GO:0022857">
    <property type="term" value="F:transmembrane transporter activity"/>
    <property type="evidence" value="ECO:0007669"/>
    <property type="project" value="InterPro"/>
</dbReference>
<dbReference type="PANTHER" id="PTHR30472">
    <property type="entry name" value="FERRIC ENTEROBACTIN TRANSPORT SYSTEM PERMEASE PROTEIN"/>
    <property type="match status" value="1"/>
</dbReference>
<evidence type="ECO:0000256" key="8">
    <source>
        <dbReference type="SAM" id="Phobius"/>
    </source>
</evidence>
<feature type="transmembrane region" description="Helical" evidence="8">
    <location>
        <begin position="60"/>
        <end position="80"/>
    </location>
</feature>
<evidence type="ECO:0000256" key="2">
    <source>
        <dbReference type="ARBA" id="ARBA00007935"/>
    </source>
</evidence>
<comment type="similarity">
    <text evidence="2">Belongs to the binding-protein-dependent transport system permease family. FecCD subfamily.</text>
</comment>
<comment type="subcellular location">
    <subcellularLocation>
        <location evidence="1">Cell membrane</location>
        <topology evidence="1">Multi-pass membrane protein</topology>
    </subcellularLocation>
</comment>
<evidence type="ECO:0000313" key="10">
    <source>
        <dbReference type="Proteomes" id="UP000264208"/>
    </source>
</evidence>
<dbReference type="RefSeq" id="WP_013999159.1">
    <property type="nucleotide sequence ID" value="NZ_AP011526.1"/>
</dbReference>
<evidence type="ECO:0000256" key="6">
    <source>
        <dbReference type="ARBA" id="ARBA00022989"/>
    </source>
</evidence>
<proteinExistence type="inferred from homology"/>
<evidence type="ECO:0000256" key="7">
    <source>
        <dbReference type="ARBA" id="ARBA00023136"/>
    </source>
</evidence>
<keyword evidence="6 8" id="KW-1133">Transmembrane helix</keyword>
<dbReference type="SUPFAM" id="SSF81345">
    <property type="entry name" value="ABC transporter involved in vitamin B12 uptake, BtuC"/>
    <property type="match status" value="1"/>
</dbReference>
<dbReference type="Proteomes" id="UP000264208">
    <property type="component" value="Chromosome"/>
</dbReference>
<feature type="transmembrane region" description="Helical" evidence="8">
    <location>
        <begin position="324"/>
        <end position="343"/>
    </location>
</feature>
<feature type="transmembrane region" description="Helical" evidence="8">
    <location>
        <begin position="153"/>
        <end position="171"/>
    </location>
</feature>
<feature type="transmembrane region" description="Helical" evidence="8">
    <location>
        <begin position="201"/>
        <end position="220"/>
    </location>
</feature>
<feature type="transmembrane region" description="Helical" evidence="8">
    <location>
        <begin position="284"/>
        <end position="304"/>
    </location>
</feature>
<dbReference type="GeneID" id="10982243"/>
<evidence type="ECO:0000313" key="9">
    <source>
        <dbReference type="EMBL" id="BAP60645.1"/>
    </source>
</evidence>
<dbReference type="GO" id="GO:0033214">
    <property type="term" value="P:siderophore-iron import into cell"/>
    <property type="evidence" value="ECO:0007669"/>
    <property type="project" value="TreeGrafter"/>
</dbReference>
<dbReference type="AlphaFoldDB" id="A0A2Z5PHB5"/>
<dbReference type="CDD" id="cd06550">
    <property type="entry name" value="TM_ABC_iron-siderophores_like"/>
    <property type="match status" value="1"/>
</dbReference>
<keyword evidence="7 8" id="KW-0472">Membrane</keyword>
<dbReference type="Gene3D" id="1.10.3470.10">
    <property type="entry name" value="ABC transporter involved in vitamin B12 uptake, BtuC"/>
    <property type="match status" value="1"/>
</dbReference>
<reference evidence="9 10" key="1">
    <citation type="submission" date="2009-06" db="EMBL/GenBank/DDBJ databases">
        <title>Molecular Evidence for Microbiologically Influenced Corrosion from genome of Methanogen.</title>
        <authorList>
            <person name="Ito N."/>
            <person name="Tsurumaru H."/>
            <person name="Shimizu A."/>
            <person name="Harada T."/>
            <person name="Hosoyama A."/>
            <person name="Horikawa H."/>
            <person name="Wakai S."/>
            <person name="Sasaki K."/>
            <person name="Nishijima K."/>
            <person name="Ataku H."/>
            <person name="Yamazaki J."/>
            <person name="Mise M."/>
            <person name="Yamazaki S."/>
            <person name="Tanikawa S."/>
            <person name="Harayama S."/>
            <person name="Fujita N."/>
        </authorList>
    </citation>
    <scope>NUCLEOTIDE SEQUENCE [LARGE SCALE GENOMIC DNA]</scope>
    <source>
        <strain evidence="10">KA1 ( NBRC 102054)</strain>
    </source>
</reference>
<keyword evidence="5 8" id="KW-0812">Transmembrane</keyword>
<sequence length="351" mass="38239">MKYKIFLISIIFLLDLGLVFAGIYYGGNAKSIDCGDITNYIFEQTTGDELKDMILQNVRIPPIFAAIFVGLSLSVCGLMLQTLFRNFLASPYTTGITSGVLLFASFVIFLKSFSELFAAFGPDKLLIGGWIGGLISIIILVIIASKIKDVNDIIVVSLLMSYFLGGIRAYLVANADPASVMTYYFFALGSITGIRPEDLPIIGTCSLLFALCAFLAIKPLNALLFGESYAKSFGLSVKKIRILILASTAFVAGSIMPYVGSINFVGVAAPFIARPLIKTSDHRWLVPTTLLTGIFLMLVCHFITFKYNLPFSYLLGIDRPVSVIPIGSVLDIVGGLLVIYLVVSREKKIKI</sequence>
<accession>A0A2Z5PHB5</accession>